<comment type="caution">
    <text evidence="2">The sequence shown here is derived from an EMBL/GenBank/DDBJ whole genome shotgun (WGS) entry which is preliminary data.</text>
</comment>
<proteinExistence type="predicted"/>
<reference evidence="2 3" key="1">
    <citation type="submission" date="2024-09" db="EMBL/GenBank/DDBJ databases">
        <authorList>
            <person name="Sun Q."/>
            <person name="Mori K."/>
        </authorList>
    </citation>
    <scope>NUCLEOTIDE SEQUENCE [LARGE SCALE GENOMIC DNA]</scope>
    <source>
        <strain evidence="2 3">CCM 7609</strain>
    </source>
</reference>
<feature type="compositionally biased region" description="Basic and acidic residues" evidence="1">
    <location>
        <begin position="106"/>
        <end position="117"/>
    </location>
</feature>
<evidence type="ECO:0000313" key="3">
    <source>
        <dbReference type="Proteomes" id="UP001589575"/>
    </source>
</evidence>
<organism evidence="2 3">
    <name type="scientific">Citricoccus parietis</name>
    <dbReference type="NCBI Taxonomy" id="592307"/>
    <lineage>
        <taxon>Bacteria</taxon>
        <taxon>Bacillati</taxon>
        <taxon>Actinomycetota</taxon>
        <taxon>Actinomycetes</taxon>
        <taxon>Micrococcales</taxon>
        <taxon>Micrococcaceae</taxon>
        <taxon>Citricoccus</taxon>
    </lineage>
</organism>
<feature type="compositionally biased region" description="Low complexity" evidence="1">
    <location>
        <begin position="39"/>
        <end position="54"/>
    </location>
</feature>
<sequence length="117" mass="12031">MTTIRTVTPSSTANCAASSWTWNSPSCSTRGPAAPTPRTPSSGRSISSTRSPPGCSSPAAVRGQGQGHRQRSCGRLTGGGPPGRGPAPRRSASGRPLDGQRPPARSRRDTAPDRSQP</sequence>
<feature type="region of interest" description="Disordered" evidence="1">
    <location>
        <begin position="1"/>
        <end position="117"/>
    </location>
</feature>
<dbReference type="EMBL" id="JBHMFI010000001">
    <property type="protein sequence ID" value="MFB9072448.1"/>
    <property type="molecule type" value="Genomic_DNA"/>
</dbReference>
<dbReference type="Proteomes" id="UP001589575">
    <property type="component" value="Unassembled WGS sequence"/>
</dbReference>
<keyword evidence="3" id="KW-1185">Reference proteome</keyword>
<evidence type="ECO:0000313" key="2">
    <source>
        <dbReference type="EMBL" id="MFB9072448.1"/>
    </source>
</evidence>
<gene>
    <name evidence="2" type="ORF">ACFFX0_15085</name>
</gene>
<feature type="compositionally biased region" description="Low complexity" evidence="1">
    <location>
        <begin position="86"/>
        <end position="97"/>
    </location>
</feature>
<name>A0ABV5G1U8_9MICC</name>
<accession>A0ABV5G1U8</accession>
<protein>
    <submittedName>
        <fullName evidence="2">Uncharacterized protein</fullName>
    </submittedName>
</protein>
<evidence type="ECO:0000256" key="1">
    <source>
        <dbReference type="SAM" id="MobiDB-lite"/>
    </source>
</evidence>
<feature type="compositionally biased region" description="Polar residues" evidence="1">
    <location>
        <begin position="1"/>
        <end position="27"/>
    </location>
</feature>